<keyword evidence="5" id="KW-1185">Reference proteome</keyword>
<protein>
    <submittedName>
        <fullName evidence="4">DnaJ domain-containing protein</fullName>
    </submittedName>
</protein>
<dbReference type="CDD" id="cd06257">
    <property type="entry name" value="DnaJ"/>
    <property type="match status" value="1"/>
</dbReference>
<dbReference type="InterPro" id="IPR036869">
    <property type="entry name" value="J_dom_sf"/>
</dbReference>
<proteinExistence type="predicted"/>
<dbReference type="Gene3D" id="1.10.287.110">
    <property type="entry name" value="DnaJ domain"/>
    <property type="match status" value="1"/>
</dbReference>
<reference evidence="4 5" key="1">
    <citation type="submission" date="2021-06" db="EMBL/GenBank/DDBJ databases">
        <title>50 bacteria genomes isolated from Dapeng, Shenzhen, China.</title>
        <authorList>
            <person name="Zheng W."/>
            <person name="Yu S."/>
            <person name="Huang Y."/>
        </authorList>
    </citation>
    <scope>NUCLEOTIDE SEQUENCE [LARGE SCALE GENOMIC DNA]</scope>
    <source>
        <strain evidence="4 5">DP1N14-2</strain>
    </source>
</reference>
<evidence type="ECO:0000256" key="2">
    <source>
        <dbReference type="SAM" id="MobiDB-lite"/>
    </source>
</evidence>
<accession>A0ABS7NE03</accession>
<organism evidence="4 5">
    <name type="scientific">Leisingera daeponensis</name>
    <dbReference type="NCBI Taxonomy" id="405746"/>
    <lineage>
        <taxon>Bacteria</taxon>
        <taxon>Pseudomonadati</taxon>
        <taxon>Pseudomonadota</taxon>
        <taxon>Alphaproteobacteria</taxon>
        <taxon>Rhodobacterales</taxon>
        <taxon>Roseobacteraceae</taxon>
        <taxon>Leisingera</taxon>
    </lineage>
</organism>
<feature type="compositionally biased region" description="Basic and acidic residues" evidence="2">
    <location>
        <begin position="291"/>
        <end position="305"/>
    </location>
</feature>
<dbReference type="CDD" id="cd10747">
    <property type="entry name" value="DnaJ_C"/>
    <property type="match status" value="1"/>
</dbReference>
<name>A0ABS7NE03_9RHOB</name>
<feature type="region of interest" description="Disordered" evidence="2">
    <location>
        <begin position="69"/>
        <end position="101"/>
    </location>
</feature>
<evidence type="ECO:0000256" key="1">
    <source>
        <dbReference type="ARBA" id="ARBA00023186"/>
    </source>
</evidence>
<keyword evidence="1" id="KW-0143">Chaperone</keyword>
<dbReference type="SUPFAM" id="SSF49493">
    <property type="entry name" value="HSP40/DnaJ peptide-binding domain"/>
    <property type="match status" value="2"/>
</dbReference>
<dbReference type="PANTHER" id="PTHR43096">
    <property type="entry name" value="DNAJ HOMOLOG 1, MITOCHONDRIAL-RELATED"/>
    <property type="match status" value="1"/>
</dbReference>
<dbReference type="Pfam" id="PF00226">
    <property type="entry name" value="DnaJ"/>
    <property type="match status" value="1"/>
</dbReference>
<dbReference type="InterPro" id="IPR001623">
    <property type="entry name" value="DnaJ_domain"/>
</dbReference>
<feature type="region of interest" description="Disordered" evidence="2">
    <location>
        <begin position="291"/>
        <end position="316"/>
    </location>
</feature>
<evidence type="ECO:0000313" key="5">
    <source>
        <dbReference type="Proteomes" id="UP000766629"/>
    </source>
</evidence>
<dbReference type="InterPro" id="IPR008971">
    <property type="entry name" value="HSP40/DnaJ_pept-bd"/>
</dbReference>
<evidence type="ECO:0000259" key="3">
    <source>
        <dbReference type="PROSITE" id="PS50076"/>
    </source>
</evidence>
<gene>
    <name evidence="4" type="ORF">KUV26_08370</name>
</gene>
<dbReference type="PRINTS" id="PR00625">
    <property type="entry name" value="JDOMAIN"/>
</dbReference>
<dbReference type="PANTHER" id="PTHR43096:SF52">
    <property type="entry name" value="DNAJ HOMOLOG 1, MITOCHONDRIAL-RELATED"/>
    <property type="match status" value="1"/>
</dbReference>
<dbReference type="Proteomes" id="UP000766629">
    <property type="component" value="Unassembled WGS sequence"/>
</dbReference>
<dbReference type="Pfam" id="PF01556">
    <property type="entry name" value="DnaJ_C"/>
    <property type="match status" value="1"/>
</dbReference>
<dbReference type="InterPro" id="IPR002939">
    <property type="entry name" value="DnaJ_C"/>
</dbReference>
<dbReference type="SUPFAM" id="SSF46565">
    <property type="entry name" value="Chaperone J-domain"/>
    <property type="match status" value="1"/>
</dbReference>
<dbReference type="Gene3D" id="2.60.260.20">
    <property type="entry name" value="Urease metallochaperone UreE, N-terminal domain"/>
    <property type="match status" value="2"/>
</dbReference>
<dbReference type="EMBL" id="JAHVJA010000003">
    <property type="protein sequence ID" value="MBY6139443.1"/>
    <property type="molecule type" value="Genomic_DNA"/>
</dbReference>
<dbReference type="RefSeq" id="WP_222508028.1">
    <property type="nucleotide sequence ID" value="NZ_JAHVJA010000003.1"/>
</dbReference>
<evidence type="ECO:0000313" key="4">
    <source>
        <dbReference type="EMBL" id="MBY6139443.1"/>
    </source>
</evidence>
<dbReference type="SMART" id="SM00271">
    <property type="entry name" value="DnaJ"/>
    <property type="match status" value="1"/>
</dbReference>
<comment type="caution">
    <text evidence="4">The sequence shown here is derived from an EMBL/GenBank/DDBJ whole genome shotgun (WGS) entry which is preliminary data.</text>
</comment>
<dbReference type="PROSITE" id="PS50076">
    <property type="entry name" value="DNAJ_2"/>
    <property type="match status" value="1"/>
</dbReference>
<sequence>MTDDPYKVLGVSRDATQAEIKKAYRKLAKSLHPDLSPGDKAKAAEFQRVGAAYDIIGDPGMRRRFDAGEIDASGQERPQRQYYRSYTGTDREDRGRPAGGFGDYEDISDLFGGIFGRRHTSGGTRGFAPRGADLRYHLEVDFLDAARGAKRTVPLPDGQTIELTIPPGVRDGQTLRLRGKGRPGGGNIPAGDAYVEIGVRPHPLFTRIGNDIEIELPVTFDEAVLGARVEVPTISGPVTLALPKGSSSGRRLRLKGKGITAAKARPGDQFVRLRIVMPDQITGDMEELAKRWRETARHNPREGLGRHRGSGGTRSR</sequence>
<feature type="domain" description="J" evidence="3">
    <location>
        <begin position="4"/>
        <end position="69"/>
    </location>
</feature>